<dbReference type="EMBL" id="JAIZAY010000022">
    <property type="protein sequence ID" value="KAJ8020934.1"/>
    <property type="molecule type" value="Genomic_DNA"/>
</dbReference>
<sequence length="110" mass="12912">MYKARNLLAAIDYQKHKDRTQKVTDGKPVFKRHYFKGSDRWGVIPVKEVKEYDYLPDLMKGVYQKRLEDPSTQRTPSIVGEDDPRRLASTIRPTQPPPTAELVKRHQSRF</sequence>
<name>A0A9Q0YFH3_HOLLE</name>
<evidence type="ECO:0000313" key="3">
    <source>
        <dbReference type="Proteomes" id="UP001152320"/>
    </source>
</evidence>
<keyword evidence="3" id="KW-1185">Reference proteome</keyword>
<organism evidence="2 3">
    <name type="scientific">Holothuria leucospilota</name>
    <name type="common">Black long sea cucumber</name>
    <name type="synonym">Mertensiothuria leucospilota</name>
    <dbReference type="NCBI Taxonomy" id="206669"/>
    <lineage>
        <taxon>Eukaryota</taxon>
        <taxon>Metazoa</taxon>
        <taxon>Echinodermata</taxon>
        <taxon>Eleutherozoa</taxon>
        <taxon>Echinozoa</taxon>
        <taxon>Holothuroidea</taxon>
        <taxon>Aspidochirotacea</taxon>
        <taxon>Aspidochirotida</taxon>
        <taxon>Holothuriidae</taxon>
        <taxon>Holothuria</taxon>
    </lineage>
</organism>
<proteinExistence type="predicted"/>
<comment type="caution">
    <text evidence="2">The sequence shown here is derived from an EMBL/GenBank/DDBJ whole genome shotgun (WGS) entry which is preliminary data.</text>
</comment>
<dbReference type="AlphaFoldDB" id="A0A9Q0YFH3"/>
<feature type="region of interest" description="Disordered" evidence="1">
    <location>
        <begin position="66"/>
        <end position="110"/>
    </location>
</feature>
<evidence type="ECO:0000256" key="1">
    <source>
        <dbReference type="SAM" id="MobiDB-lite"/>
    </source>
</evidence>
<dbReference type="OrthoDB" id="6150711at2759"/>
<evidence type="ECO:0000313" key="2">
    <source>
        <dbReference type="EMBL" id="KAJ8020934.1"/>
    </source>
</evidence>
<accession>A0A9Q0YFH3</accession>
<protein>
    <submittedName>
        <fullName evidence="2">Uncharacterized protein</fullName>
    </submittedName>
</protein>
<dbReference type="Proteomes" id="UP001152320">
    <property type="component" value="Chromosome 22"/>
</dbReference>
<gene>
    <name evidence="2" type="ORF">HOLleu_40660</name>
</gene>
<reference evidence="2" key="1">
    <citation type="submission" date="2021-10" db="EMBL/GenBank/DDBJ databases">
        <title>Tropical sea cucumber genome reveals ecological adaptation and Cuvierian tubules defense mechanism.</title>
        <authorList>
            <person name="Chen T."/>
        </authorList>
    </citation>
    <scope>NUCLEOTIDE SEQUENCE</scope>
    <source>
        <strain evidence="2">Nanhai2018</strain>
        <tissue evidence="2">Muscle</tissue>
    </source>
</reference>